<keyword evidence="3 4" id="KW-0418">Kinase</keyword>
<evidence type="ECO:0000256" key="1">
    <source>
        <dbReference type="ARBA" id="ARBA00006284"/>
    </source>
</evidence>
<dbReference type="GO" id="GO:0008887">
    <property type="term" value="F:glycerate kinase activity"/>
    <property type="evidence" value="ECO:0007669"/>
    <property type="project" value="InterPro"/>
</dbReference>
<reference evidence="4 5" key="1">
    <citation type="submission" date="2018-10" db="EMBL/GenBank/DDBJ databases">
        <title>Kocuria sp. M5W7-7, whole genome shotgun sequence.</title>
        <authorList>
            <person name="Tuo L."/>
        </authorList>
    </citation>
    <scope>NUCLEOTIDE SEQUENCE [LARGE SCALE GENOMIC DNA]</scope>
    <source>
        <strain evidence="4 5">M5W7-7</strain>
    </source>
</reference>
<dbReference type="EMBL" id="RKMF01000013">
    <property type="protein sequence ID" value="ROZ62349.1"/>
    <property type="molecule type" value="Genomic_DNA"/>
</dbReference>
<dbReference type="Gene3D" id="3.40.50.10350">
    <property type="entry name" value="Glycerate kinase, domain 1"/>
    <property type="match status" value="2"/>
</dbReference>
<evidence type="ECO:0000256" key="3">
    <source>
        <dbReference type="ARBA" id="ARBA00022777"/>
    </source>
</evidence>
<evidence type="ECO:0000313" key="5">
    <source>
        <dbReference type="Proteomes" id="UP000270616"/>
    </source>
</evidence>
<protein>
    <submittedName>
        <fullName evidence="4">Glycerate kinase</fullName>
    </submittedName>
</protein>
<dbReference type="Pfam" id="PF02595">
    <property type="entry name" value="Gly_kinase"/>
    <property type="match status" value="2"/>
</dbReference>
<dbReference type="AlphaFoldDB" id="A0A3N4A239"/>
<dbReference type="InterPro" id="IPR018197">
    <property type="entry name" value="Glycerate_kinase_RE-like"/>
</dbReference>
<gene>
    <name evidence="4" type="ORF">EDL96_10560</name>
</gene>
<dbReference type="PANTHER" id="PTHR21599">
    <property type="entry name" value="GLYCERATE KINASE"/>
    <property type="match status" value="1"/>
</dbReference>
<dbReference type="InterPro" id="IPR004381">
    <property type="entry name" value="Glycerate_kinase"/>
</dbReference>
<comment type="similarity">
    <text evidence="1">Belongs to the glycerate kinase type-1 family.</text>
</comment>
<dbReference type="InterPro" id="IPR036129">
    <property type="entry name" value="Glycerate_kinase_sf"/>
</dbReference>
<dbReference type="RefSeq" id="WP_123825892.1">
    <property type="nucleotide sequence ID" value="NZ_RKMF01000013.1"/>
</dbReference>
<keyword evidence="5" id="KW-1185">Reference proteome</keyword>
<name>A0A3N4A239_9MICC</name>
<dbReference type="SUPFAM" id="SSF110738">
    <property type="entry name" value="Glycerate kinase I"/>
    <property type="match status" value="1"/>
</dbReference>
<sequence>MRVLIAPDSFKGTYTAVEVARAIAAGVREAGGQPVELPVADGGEGTMSAVASTTGATLHSVQVTNPWGAPVTAEYAITRDGTAVVELAQASGITVQHDGARDAFTADTYGTGQVIVDAIKHGARRILVSAGGSATSDGAEGAIRAIEEAGGLAGVPITVLTDVTTPFERAGEVFGPQKGADPETVERITARLRDQAAALPRNPLGVARTGAAGGFSGGMWGRYDAELVSGAEYVLDFVDFDHAVAQADVVVVGEGRLDSQTGEGKIIDAILNRVNSVRPGLPVVAVVGSVDEDLGAYRENFADVIVATDAERMRAAGLRIASS</sequence>
<dbReference type="OrthoDB" id="9774290at2"/>
<comment type="caution">
    <text evidence="4">The sequence shown here is derived from an EMBL/GenBank/DDBJ whole genome shotgun (WGS) entry which is preliminary data.</text>
</comment>
<dbReference type="Gene3D" id="3.90.1510.10">
    <property type="entry name" value="Glycerate kinase, domain 2"/>
    <property type="match status" value="2"/>
</dbReference>
<evidence type="ECO:0000313" key="4">
    <source>
        <dbReference type="EMBL" id="ROZ62349.1"/>
    </source>
</evidence>
<accession>A0A3N4A239</accession>
<dbReference type="Proteomes" id="UP000270616">
    <property type="component" value="Unassembled WGS sequence"/>
</dbReference>
<proteinExistence type="inferred from homology"/>
<evidence type="ECO:0000256" key="2">
    <source>
        <dbReference type="ARBA" id="ARBA00022679"/>
    </source>
</evidence>
<dbReference type="InterPro" id="IPR018193">
    <property type="entry name" value="Glyc_kinase_flavodox-like_fold"/>
</dbReference>
<dbReference type="PANTHER" id="PTHR21599:SF0">
    <property type="entry name" value="GLYCERATE KINASE"/>
    <property type="match status" value="1"/>
</dbReference>
<keyword evidence="2" id="KW-0808">Transferase</keyword>
<organism evidence="4 5">
    <name type="scientific">Kocuria soli</name>
    <dbReference type="NCBI Taxonomy" id="2485125"/>
    <lineage>
        <taxon>Bacteria</taxon>
        <taxon>Bacillati</taxon>
        <taxon>Actinomycetota</taxon>
        <taxon>Actinomycetes</taxon>
        <taxon>Micrococcales</taxon>
        <taxon>Micrococcaceae</taxon>
        <taxon>Kocuria</taxon>
    </lineage>
</organism>
<dbReference type="GO" id="GO:0031388">
    <property type="term" value="P:organic acid phosphorylation"/>
    <property type="evidence" value="ECO:0007669"/>
    <property type="project" value="InterPro"/>
</dbReference>